<protein>
    <submittedName>
        <fullName evidence="1">Uncharacterized protein</fullName>
    </submittedName>
</protein>
<dbReference type="InterPro" id="IPR032053">
    <property type="entry name" value="Ribosomal_mS34"/>
</dbReference>
<dbReference type="HOGENOM" id="CLU_146166_0_0_1"/>
<gene>
    <name evidence="1" type="ORF">M413DRAFT_296829</name>
</gene>
<reference evidence="1 2" key="1">
    <citation type="submission" date="2014-04" db="EMBL/GenBank/DDBJ databases">
        <authorList>
            <consortium name="DOE Joint Genome Institute"/>
            <person name="Kuo A."/>
            <person name="Gay G."/>
            <person name="Dore J."/>
            <person name="Kohler A."/>
            <person name="Nagy L.G."/>
            <person name="Floudas D."/>
            <person name="Copeland A."/>
            <person name="Barry K.W."/>
            <person name="Cichocki N."/>
            <person name="Veneault-Fourrey C."/>
            <person name="LaButti K."/>
            <person name="Lindquist E.A."/>
            <person name="Lipzen A."/>
            <person name="Lundell T."/>
            <person name="Morin E."/>
            <person name="Murat C."/>
            <person name="Sun H."/>
            <person name="Tunlid A."/>
            <person name="Henrissat B."/>
            <person name="Grigoriev I.V."/>
            <person name="Hibbett D.S."/>
            <person name="Martin F."/>
            <person name="Nordberg H.P."/>
            <person name="Cantor M.N."/>
            <person name="Hua S.X."/>
        </authorList>
    </citation>
    <scope>NUCLEOTIDE SEQUENCE [LARGE SCALE GENOMIC DNA]</scope>
    <source>
        <strain evidence="2">h7</strain>
    </source>
</reference>
<keyword evidence="2" id="KW-1185">Reference proteome</keyword>
<evidence type="ECO:0000313" key="2">
    <source>
        <dbReference type="Proteomes" id="UP000053424"/>
    </source>
</evidence>
<dbReference type="EMBL" id="KN831771">
    <property type="protein sequence ID" value="KIM45897.1"/>
    <property type="molecule type" value="Genomic_DNA"/>
</dbReference>
<dbReference type="Proteomes" id="UP000053424">
    <property type="component" value="Unassembled WGS sequence"/>
</dbReference>
<dbReference type="PANTHER" id="PTHR35316">
    <property type="entry name" value="28S RIBOSOMAL S34 PROTEIN"/>
    <property type="match status" value="1"/>
</dbReference>
<evidence type="ECO:0000313" key="1">
    <source>
        <dbReference type="EMBL" id="KIM45897.1"/>
    </source>
</evidence>
<organism evidence="1 2">
    <name type="scientific">Hebeloma cylindrosporum</name>
    <dbReference type="NCBI Taxonomy" id="76867"/>
    <lineage>
        <taxon>Eukaryota</taxon>
        <taxon>Fungi</taxon>
        <taxon>Dikarya</taxon>
        <taxon>Basidiomycota</taxon>
        <taxon>Agaricomycotina</taxon>
        <taxon>Agaricomycetes</taxon>
        <taxon>Agaricomycetidae</taxon>
        <taxon>Agaricales</taxon>
        <taxon>Agaricineae</taxon>
        <taxon>Hymenogastraceae</taxon>
        <taxon>Hebeloma</taxon>
    </lineage>
</organism>
<dbReference type="GO" id="GO:0005739">
    <property type="term" value="C:mitochondrion"/>
    <property type="evidence" value="ECO:0007669"/>
    <property type="project" value="InterPro"/>
</dbReference>
<proteinExistence type="predicted"/>
<dbReference type="AlphaFoldDB" id="A0A0C2YY47"/>
<dbReference type="Pfam" id="PF16053">
    <property type="entry name" value="MRP-S34"/>
    <property type="match status" value="1"/>
</dbReference>
<sequence length="135" mass="15127">MTTVANSSNVTQALKRLVPLIKGTLPPVIKPQCGNLYEVLSRTPTGGIGAEVHQTRWSHKNIVDSYWVVTRSHFKCEGKHGKAWGRLYWKGALVNGREERIPGSLKYTWREGRSKAMTTLAAPRNFPESKATPRN</sequence>
<reference evidence="2" key="2">
    <citation type="submission" date="2015-01" db="EMBL/GenBank/DDBJ databases">
        <title>Evolutionary Origins and Diversification of the Mycorrhizal Mutualists.</title>
        <authorList>
            <consortium name="DOE Joint Genome Institute"/>
            <consortium name="Mycorrhizal Genomics Consortium"/>
            <person name="Kohler A."/>
            <person name="Kuo A."/>
            <person name="Nagy L.G."/>
            <person name="Floudas D."/>
            <person name="Copeland A."/>
            <person name="Barry K.W."/>
            <person name="Cichocki N."/>
            <person name="Veneault-Fourrey C."/>
            <person name="LaButti K."/>
            <person name="Lindquist E.A."/>
            <person name="Lipzen A."/>
            <person name="Lundell T."/>
            <person name="Morin E."/>
            <person name="Murat C."/>
            <person name="Riley R."/>
            <person name="Ohm R."/>
            <person name="Sun H."/>
            <person name="Tunlid A."/>
            <person name="Henrissat B."/>
            <person name="Grigoriev I.V."/>
            <person name="Hibbett D.S."/>
            <person name="Martin F."/>
        </authorList>
    </citation>
    <scope>NUCLEOTIDE SEQUENCE [LARGE SCALE GENOMIC DNA]</scope>
    <source>
        <strain evidence="2">h7</strain>
    </source>
</reference>
<dbReference type="GO" id="GO:0003735">
    <property type="term" value="F:structural constituent of ribosome"/>
    <property type="evidence" value="ECO:0007669"/>
    <property type="project" value="InterPro"/>
</dbReference>
<accession>A0A0C2YY47</accession>
<dbReference type="OrthoDB" id="16434at2759"/>
<name>A0A0C2YY47_HEBCY</name>
<dbReference type="PANTHER" id="PTHR35316:SF1">
    <property type="entry name" value="28S RIBOSOMAL S34 PROTEIN"/>
    <property type="match status" value="1"/>
</dbReference>